<gene>
    <name evidence="11" type="primary">nadD</name>
    <name evidence="13" type="ORF">D1639_07725</name>
</gene>
<dbReference type="UniPathway" id="UPA00253">
    <property type="reaction ID" value="UER00332"/>
</dbReference>
<name>A0A7C9JE55_9BACT</name>
<dbReference type="InterPro" id="IPR005248">
    <property type="entry name" value="NadD/NMNAT"/>
</dbReference>
<dbReference type="NCBIfam" id="TIGR00125">
    <property type="entry name" value="cyt_tran_rel"/>
    <property type="match status" value="1"/>
</dbReference>
<evidence type="ECO:0000256" key="6">
    <source>
        <dbReference type="ARBA" id="ARBA00022695"/>
    </source>
</evidence>
<sequence length="219" mass="23648">MASGSTEALSSQQVGRPLRLGIMGGTFDPPHLGHMLAADQAQQALGLDRVVFMPAGTPSFKQDSCRVPADDRLAMTRLAVRDVEGWEASDIEVVRPGITYTADTLRQLRQTLPADARLFFIVGTDAAASMPQWKEPEAVARLADVALVQRPGQADAREVAESLEAAGFRVSVVPASTVDVSSSQVRQRLAEGRTVRFLVPDEVIAYIEDRGLYRSEGDA</sequence>
<evidence type="ECO:0000256" key="3">
    <source>
        <dbReference type="ARBA" id="ARBA00009014"/>
    </source>
</evidence>
<organism evidence="13">
    <name type="scientific">Muribaculaceae bacterium Z82</name>
    <dbReference type="NCBI Taxonomy" id="2304548"/>
    <lineage>
        <taxon>Bacteria</taxon>
        <taxon>Pseudomonadati</taxon>
        <taxon>Bacteroidota</taxon>
        <taxon>Bacteroidia</taxon>
        <taxon>Bacteroidales</taxon>
        <taxon>Muribaculaceae</taxon>
    </lineage>
</organism>
<evidence type="ECO:0000256" key="7">
    <source>
        <dbReference type="ARBA" id="ARBA00022741"/>
    </source>
</evidence>
<dbReference type="InterPro" id="IPR004821">
    <property type="entry name" value="Cyt_trans-like"/>
</dbReference>
<dbReference type="PANTHER" id="PTHR39321:SF3">
    <property type="entry name" value="PHOSPHOPANTETHEINE ADENYLYLTRANSFERASE"/>
    <property type="match status" value="1"/>
</dbReference>
<evidence type="ECO:0000256" key="5">
    <source>
        <dbReference type="ARBA" id="ARBA00022679"/>
    </source>
</evidence>
<reference evidence="13" key="1">
    <citation type="submission" date="2018-08" db="EMBL/GenBank/DDBJ databases">
        <title>Murine metabolic-syndrome-specific gut microbial biobank.</title>
        <authorList>
            <person name="Liu C."/>
        </authorList>
    </citation>
    <scope>NUCLEOTIDE SEQUENCE [LARGE SCALE GENOMIC DNA]</scope>
    <source>
        <strain evidence="13">Z82</strain>
    </source>
</reference>
<dbReference type="AlphaFoldDB" id="A0A7C9JE55"/>
<comment type="caution">
    <text evidence="13">The sequence shown here is derived from an EMBL/GenBank/DDBJ whole genome shotgun (WGS) entry which is preliminary data.</text>
</comment>
<dbReference type="NCBIfam" id="NF000840">
    <property type="entry name" value="PRK00071.1-3"/>
    <property type="match status" value="1"/>
</dbReference>
<accession>A0A7C9JE55</accession>
<evidence type="ECO:0000256" key="8">
    <source>
        <dbReference type="ARBA" id="ARBA00022840"/>
    </source>
</evidence>
<evidence type="ECO:0000256" key="10">
    <source>
        <dbReference type="ARBA" id="ARBA00048721"/>
    </source>
</evidence>
<keyword evidence="5 11" id="KW-0808">Transferase</keyword>
<dbReference type="SUPFAM" id="SSF52374">
    <property type="entry name" value="Nucleotidylyl transferase"/>
    <property type="match status" value="1"/>
</dbReference>
<keyword evidence="4 11" id="KW-0662">Pyridine nucleotide biosynthesis</keyword>
<proteinExistence type="inferred from homology"/>
<keyword evidence="8 11" id="KW-0067">ATP-binding</keyword>
<comment type="similarity">
    <text evidence="3 11">Belongs to the NadD family.</text>
</comment>
<dbReference type="Pfam" id="PF01467">
    <property type="entry name" value="CTP_transf_like"/>
    <property type="match status" value="1"/>
</dbReference>
<dbReference type="CDD" id="cd02165">
    <property type="entry name" value="NMNAT"/>
    <property type="match status" value="1"/>
</dbReference>
<evidence type="ECO:0000256" key="2">
    <source>
        <dbReference type="ARBA" id="ARBA00005019"/>
    </source>
</evidence>
<protein>
    <recommendedName>
        <fullName evidence="11">Probable nicotinate-nucleotide adenylyltransferase</fullName>
        <ecNumber evidence="11">2.7.7.18</ecNumber>
    </recommendedName>
    <alternativeName>
        <fullName evidence="11">Deamido-NAD(+) diphosphorylase</fullName>
    </alternativeName>
    <alternativeName>
        <fullName evidence="11">Deamido-NAD(+) pyrophosphorylase</fullName>
    </alternativeName>
    <alternativeName>
        <fullName evidence="11">Nicotinate mononucleotide adenylyltransferase</fullName>
        <shortName evidence="11">NaMN adenylyltransferase</shortName>
    </alternativeName>
</protein>
<evidence type="ECO:0000256" key="9">
    <source>
        <dbReference type="ARBA" id="ARBA00023027"/>
    </source>
</evidence>
<feature type="domain" description="Cytidyltransferase-like" evidence="12">
    <location>
        <begin position="22"/>
        <end position="188"/>
    </location>
</feature>
<keyword evidence="9 11" id="KW-0520">NAD</keyword>
<evidence type="ECO:0000313" key="13">
    <source>
        <dbReference type="EMBL" id="NBI34916.1"/>
    </source>
</evidence>
<comment type="function">
    <text evidence="1 11">Catalyzes the reversible adenylation of nicotinate mononucleotide (NaMN) to nicotinic acid adenine dinucleotide (NaAD).</text>
</comment>
<dbReference type="InterPro" id="IPR014729">
    <property type="entry name" value="Rossmann-like_a/b/a_fold"/>
</dbReference>
<dbReference type="HAMAP" id="MF_00244">
    <property type="entry name" value="NaMN_adenylyltr"/>
    <property type="match status" value="1"/>
</dbReference>
<dbReference type="PANTHER" id="PTHR39321">
    <property type="entry name" value="NICOTINATE-NUCLEOTIDE ADENYLYLTRANSFERASE-RELATED"/>
    <property type="match status" value="1"/>
</dbReference>
<dbReference type="Gene3D" id="3.40.50.620">
    <property type="entry name" value="HUPs"/>
    <property type="match status" value="1"/>
</dbReference>
<keyword evidence="6 11" id="KW-0548">Nucleotidyltransferase</keyword>
<dbReference type="GO" id="GO:0005524">
    <property type="term" value="F:ATP binding"/>
    <property type="evidence" value="ECO:0007669"/>
    <property type="project" value="UniProtKB-KW"/>
</dbReference>
<dbReference type="GO" id="GO:0009435">
    <property type="term" value="P:NAD+ biosynthetic process"/>
    <property type="evidence" value="ECO:0007669"/>
    <property type="project" value="UniProtKB-UniRule"/>
</dbReference>
<evidence type="ECO:0000256" key="4">
    <source>
        <dbReference type="ARBA" id="ARBA00022642"/>
    </source>
</evidence>
<evidence type="ECO:0000256" key="11">
    <source>
        <dbReference type="HAMAP-Rule" id="MF_00244"/>
    </source>
</evidence>
<comment type="catalytic activity">
    <reaction evidence="10 11">
        <text>nicotinate beta-D-ribonucleotide + ATP + H(+) = deamido-NAD(+) + diphosphate</text>
        <dbReference type="Rhea" id="RHEA:22860"/>
        <dbReference type="ChEBI" id="CHEBI:15378"/>
        <dbReference type="ChEBI" id="CHEBI:30616"/>
        <dbReference type="ChEBI" id="CHEBI:33019"/>
        <dbReference type="ChEBI" id="CHEBI:57502"/>
        <dbReference type="ChEBI" id="CHEBI:58437"/>
        <dbReference type="EC" id="2.7.7.18"/>
    </reaction>
</comment>
<dbReference type="EMBL" id="QWKH01000055">
    <property type="protein sequence ID" value="NBI34916.1"/>
    <property type="molecule type" value="Genomic_DNA"/>
</dbReference>
<evidence type="ECO:0000256" key="1">
    <source>
        <dbReference type="ARBA" id="ARBA00002324"/>
    </source>
</evidence>
<dbReference type="NCBIfam" id="TIGR00482">
    <property type="entry name" value="nicotinate (nicotinamide) nucleotide adenylyltransferase"/>
    <property type="match status" value="1"/>
</dbReference>
<keyword evidence="7 11" id="KW-0547">Nucleotide-binding</keyword>
<evidence type="ECO:0000259" key="12">
    <source>
        <dbReference type="Pfam" id="PF01467"/>
    </source>
</evidence>
<comment type="pathway">
    <text evidence="2 11">Cofactor biosynthesis; NAD(+) biosynthesis; deamido-NAD(+) from nicotinate D-ribonucleotide: step 1/1.</text>
</comment>
<dbReference type="EC" id="2.7.7.18" evidence="11"/>
<dbReference type="GO" id="GO:0004515">
    <property type="term" value="F:nicotinate-nucleotide adenylyltransferase activity"/>
    <property type="evidence" value="ECO:0007669"/>
    <property type="project" value="UniProtKB-UniRule"/>
</dbReference>